<dbReference type="RefSeq" id="WP_114594503.1">
    <property type="nucleotide sequence ID" value="NZ_CP031166.1"/>
</dbReference>
<evidence type="ECO:0000313" key="2">
    <source>
        <dbReference type="EMBL" id="AXV09892.1"/>
    </source>
</evidence>
<gene>
    <name evidence="2" type="ORF">DVS28_b0122</name>
</gene>
<dbReference type="KEGG" id="euz:DVS28_b0122"/>
<dbReference type="Proteomes" id="UP000264006">
    <property type="component" value="Plasmid pEDY32-46I"/>
</dbReference>
<evidence type="ECO:0000313" key="3">
    <source>
        <dbReference type="Proteomes" id="UP000264006"/>
    </source>
</evidence>
<keyword evidence="2" id="KW-0614">Plasmid</keyword>
<reference evidence="2 3" key="1">
    <citation type="submission" date="2018-09" db="EMBL/GenBank/DDBJ databases">
        <title>Complete genome sequence of Euzebya sp. DY32-46 isolated from seawater of Pacific Ocean.</title>
        <authorList>
            <person name="Xu L."/>
            <person name="Wu Y.-H."/>
            <person name="Xu X.-W."/>
        </authorList>
    </citation>
    <scope>NUCLEOTIDE SEQUENCE [LARGE SCALE GENOMIC DNA]</scope>
    <source>
        <strain evidence="2 3">DY32-46</strain>
        <plasmid evidence="3">pedy32-46i</plasmid>
    </source>
</reference>
<dbReference type="InterPro" id="IPR006674">
    <property type="entry name" value="HD_domain"/>
</dbReference>
<dbReference type="OrthoDB" id="9796032at2"/>
<dbReference type="Gene3D" id="1.10.3210.10">
    <property type="entry name" value="Hypothetical protein af1432"/>
    <property type="match status" value="1"/>
</dbReference>
<dbReference type="AlphaFoldDB" id="A0A346Y5Z5"/>
<accession>A0A346Y5Z5</accession>
<name>A0A346Y5Z5_9ACTN</name>
<protein>
    <recommendedName>
        <fullName evidence="1">HD domain-containing protein</fullName>
    </recommendedName>
</protein>
<dbReference type="Pfam" id="PF13023">
    <property type="entry name" value="HD_3"/>
    <property type="match status" value="1"/>
</dbReference>
<dbReference type="EMBL" id="CP031166">
    <property type="protein sequence ID" value="AXV09892.1"/>
    <property type="molecule type" value="Genomic_DNA"/>
</dbReference>
<feature type="domain" description="HD" evidence="1">
    <location>
        <begin position="36"/>
        <end position="181"/>
    </location>
</feature>
<sequence length="217" mass="23250">MNTHTNTAPVTTGGDTATTADAMLDMAGFAMAFGAIQRATLLPDGTTREDDATHTVMLGMIACSLAARFFPALDVGNVAQYALVHDAPERYAGDVDTLTATEDERAAKAADEAAATDRIDEEFGQTLPWLPNTIRAYESMADPEARFVKAVDKLLPLLTEVLSGMAGTRRRGVDAAALATHYDRQVDEIALYASDFPVVFEVRRLLVAETLRILAAG</sequence>
<geneLocation type="plasmid" evidence="3">
    <name>pedy32-46i</name>
</geneLocation>
<keyword evidence="3" id="KW-1185">Reference proteome</keyword>
<evidence type="ECO:0000259" key="1">
    <source>
        <dbReference type="Pfam" id="PF13023"/>
    </source>
</evidence>
<dbReference type="SUPFAM" id="SSF109604">
    <property type="entry name" value="HD-domain/PDEase-like"/>
    <property type="match status" value="1"/>
</dbReference>
<organism evidence="2 3">
    <name type="scientific">Euzebya pacifica</name>
    <dbReference type="NCBI Taxonomy" id="1608957"/>
    <lineage>
        <taxon>Bacteria</taxon>
        <taxon>Bacillati</taxon>
        <taxon>Actinomycetota</taxon>
        <taxon>Nitriliruptoria</taxon>
        <taxon>Euzebyales</taxon>
    </lineage>
</organism>
<proteinExistence type="predicted"/>